<evidence type="ECO:0000313" key="9">
    <source>
        <dbReference type="Proteomes" id="UP000685013"/>
    </source>
</evidence>
<evidence type="ECO:0000256" key="1">
    <source>
        <dbReference type="ARBA" id="ARBA00008941"/>
    </source>
</evidence>
<comment type="caution">
    <text evidence="8">The sequence shown here is derived from an EMBL/GenBank/DDBJ whole genome shotgun (WGS) entry which is preliminary data.</text>
</comment>
<keyword evidence="9" id="KW-1185">Reference proteome</keyword>
<reference evidence="8 9" key="1">
    <citation type="journal article" date="2021" name="Hortic Res">
        <title>The domestication of Cucurbita argyrosperma as revealed by the genome of its wild relative.</title>
        <authorList>
            <person name="Barrera-Redondo J."/>
            <person name="Sanchez-de la Vega G."/>
            <person name="Aguirre-Liguori J.A."/>
            <person name="Castellanos-Morales G."/>
            <person name="Gutierrez-Guerrero Y.T."/>
            <person name="Aguirre-Dugua X."/>
            <person name="Aguirre-Planter E."/>
            <person name="Tenaillon M.I."/>
            <person name="Lira-Saade R."/>
            <person name="Eguiarte L.E."/>
        </authorList>
    </citation>
    <scope>NUCLEOTIDE SEQUENCE [LARGE SCALE GENOMIC DNA]</scope>
    <source>
        <strain evidence="8">JBR-2021</strain>
    </source>
</reference>
<dbReference type="Pfam" id="PF00454">
    <property type="entry name" value="PI3_PI4_kinase"/>
    <property type="match status" value="1"/>
</dbReference>
<dbReference type="InterPro" id="IPR044571">
    <property type="entry name" value="P4KG1-8"/>
</dbReference>
<dbReference type="GO" id="GO:0004430">
    <property type="term" value="F:1-phosphatidylinositol 4-kinase activity"/>
    <property type="evidence" value="ECO:0007669"/>
    <property type="project" value="UniProtKB-EC"/>
</dbReference>
<keyword evidence="6" id="KW-0067">ATP-binding</keyword>
<accession>A0AAV6M4V9</accession>
<dbReference type="InterPro" id="IPR000403">
    <property type="entry name" value="PI3/4_kinase_cat_dom"/>
</dbReference>
<sequence>MPIFASESIESVKLRINPAKDLWLSDLQVINVKTYCGKELTFHVERDRDVAYVKEKIAKRETIREGIYNEDKGSVYRTEYEYDKEIAPRHILMEVFGGNLGGAYLMLDSSGKKYVSVFKPLMRNQCIEQSAGASIVTRRIGQVFTRRVQHPTDKSDLNWFLADVHGKIMAAVRILVLAAFPTKEVHKISVWIFRLANADRHAGKIFYWERKKMAKLWLIPIDHGYCLPTSIGTFDWLYWTQAKQPYDAETLEYINSLDAEEDIAVLKFPWMRNVEQKSVIEEWVKKRWIVCFLVQVKQRSLEVYMKYGPRPGSDGCSFIVLMGKAKMI</sequence>
<proteinExistence type="inferred from homology"/>
<dbReference type="CDD" id="cd17039">
    <property type="entry name" value="Ubl_ubiquitin_like"/>
    <property type="match status" value="1"/>
</dbReference>
<feature type="domain" description="PI3K/PI4K catalytic" evidence="7">
    <location>
        <begin position="144"/>
        <end position="267"/>
    </location>
</feature>
<keyword evidence="3" id="KW-0808">Transferase</keyword>
<dbReference type="GO" id="GO:0005524">
    <property type="term" value="F:ATP binding"/>
    <property type="evidence" value="ECO:0007669"/>
    <property type="project" value="UniProtKB-KW"/>
</dbReference>
<evidence type="ECO:0000256" key="3">
    <source>
        <dbReference type="ARBA" id="ARBA00022679"/>
    </source>
</evidence>
<feature type="non-terminal residue" evidence="8">
    <location>
        <position position="1"/>
    </location>
</feature>
<name>A0AAV6M4V9_9ROSI</name>
<dbReference type="PANTHER" id="PTHR45800">
    <property type="entry name" value="PHOSPHATIDYLINOSITOL 4-KINASE GAMMA"/>
    <property type="match status" value="1"/>
</dbReference>
<dbReference type="EC" id="2.7.1.67" evidence="2"/>
<organism evidence="8 9">
    <name type="scientific">Cucurbita argyrosperma subsp. sororia</name>
    <dbReference type="NCBI Taxonomy" id="37648"/>
    <lineage>
        <taxon>Eukaryota</taxon>
        <taxon>Viridiplantae</taxon>
        <taxon>Streptophyta</taxon>
        <taxon>Embryophyta</taxon>
        <taxon>Tracheophyta</taxon>
        <taxon>Spermatophyta</taxon>
        <taxon>Magnoliopsida</taxon>
        <taxon>eudicotyledons</taxon>
        <taxon>Gunneridae</taxon>
        <taxon>Pentapetalae</taxon>
        <taxon>rosids</taxon>
        <taxon>fabids</taxon>
        <taxon>Cucurbitales</taxon>
        <taxon>Cucurbitaceae</taxon>
        <taxon>Cucurbiteae</taxon>
        <taxon>Cucurbita</taxon>
    </lineage>
</organism>
<evidence type="ECO:0000256" key="6">
    <source>
        <dbReference type="ARBA" id="ARBA00022840"/>
    </source>
</evidence>
<evidence type="ECO:0000259" key="7">
    <source>
        <dbReference type="Pfam" id="PF00454"/>
    </source>
</evidence>
<keyword evidence="5" id="KW-0418">Kinase</keyword>
<comment type="similarity">
    <text evidence="1">Belongs to the PI3/PI4-kinase family. Type II PI4K subfamily.</text>
</comment>
<dbReference type="PANTHER" id="PTHR45800:SF24">
    <property type="entry name" value="PHOSPHATIDYLINOSITOL 4-KINASE GAMMA 4"/>
    <property type="match status" value="1"/>
</dbReference>
<gene>
    <name evidence="8" type="primary">PI4KG2</name>
    <name evidence="8" type="ORF">SDJN03_25931</name>
</gene>
<dbReference type="Proteomes" id="UP000685013">
    <property type="component" value="Chromosome 17"/>
</dbReference>
<keyword evidence="4" id="KW-0547">Nucleotide-binding</keyword>
<evidence type="ECO:0000256" key="5">
    <source>
        <dbReference type="ARBA" id="ARBA00022777"/>
    </source>
</evidence>
<evidence type="ECO:0000313" key="8">
    <source>
        <dbReference type="EMBL" id="KAG6575292.1"/>
    </source>
</evidence>
<dbReference type="AlphaFoldDB" id="A0AAV6M4V9"/>
<evidence type="ECO:0000256" key="2">
    <source>
        <dbReference type="ARBA" id="ARBA00012169"/>
    </source>
</evidence>
<protein>
    <recommendedName>
        <fullName evidence="2">1-phosphatidylinositol 4-kinase</fullName>
        <ecNumber evidence="2">2.7.1.67</ecNumber>
    </recommendedName>
</protein>
<dbReference type="EMBL" id="JAGKQH010000017">
    <property type="protein sequence ID" value="KAG6575292.1"/>
    <property type="molecule type" value="Genomic_DNA"/>
</dbReference>
<evidence type="ECO:0000256" key="4">
    <source>
        <dbReference type="ARBA" id="ARBA00022741"/>
    </source>
</evidence>